<evidence type="ECO:0000313" key="1">
    <source>
        <dbReference type="EMBL" id="OQP60608.1"/>
    </source>
</evidence>
<dbReference type="OrthoDB" id="664234at2"/>
<name>A0A1V9FQL3_9BACT</name>
<protein>
    <submittedName>
        <fullName evidence="1">Uncharacterized protein</fullName>
    </submittedName>
</protein>
<gene>
    <name evidence="1" type="ORF">A3860_32865</name>
</gene>
<dbReference type="RefSeq" id="WP_081152776.1">
    <property type="nucleotide sequence ID" value="NZ_LVYD01000060.1"/>
</dbReference>
<sequence>MNTTHQSQVSSIYEDQADCNGITEIPTERDGSDSTFVIVDSAEMELFPLMSPAATDDAAVLYLEKGEVTLVLDMKTYKLSKGMLLYKVPKVTVQLLSFSEDCHFKVFCFAPPFAISGSMPIAHLETITVIASNNPVLILDTLTAATVTVLFWLLLKKANWEENAQSHDETIQHIFSLLMLEIVSSYKRNIAE</sequence>
<dbReference type="STRING" id="1703345.A3860_32865"/>
<dbReference type="Proteomes" id="UP000192796">
    <property type="component" value="Unassembled WGS sequence"/>
</dbReference>
<proteinExistence type="predicted"/>
<evidence type="ECO:0000313" key="2">
    <source>
        <dbReference type="Proteomes" id="UP000192796"/>
    </source>
</evidence>
<comment type="caution">
    <text evidence="1">The sequence shown here is derived from an EMBL/GenBank/DDBJ whole genome shotgun (WGS) entry which is preliminary data.</text>
</comment>
<dbReference type="AlphaFoldDB" id="A0A1V9FQL3"/>
<reference evidence="1 2" key="1">
    <citation type="submission" date="2016-03" db="EMBL/GenBank/DDBJ databases">
        <title>Niastella vici sp. nov., isolated from farmland soil.</title>
        <authorList>
            <person name="Chen L."/>
            <person name="Wang D."/>
            <person name="Yang S."/>
            <person name="Wang G."/>
        </authorList>
    </citation>
    <scope>NUCLEOTIDE SEQUENCE [LARGE SCALE GENOMIC DNA]</scope>
    <source>
        <strain evidence="1 2">DJ57</strain>
    </source>
</reference>
<organism evidence="1 2">
    <name type="scientific">Niastella vici</name>
    <dbReference type="NCBI Taxonomy" id="1703345"/>
    <lineage>
        <taxon>Bacteria</taxon>
        <taxon>Pseudomonadati</taxon>
        <taxon>Bacteroidota</taxon>
        <taxon>Chitinophagia</taxon>
        <taxon>Chitinophagales</taxon>
        <taxon>Chitinophagaceae</taxon>
        <taxon>Niastella</taxon>
    </lineage>
</organism>
<dbReference type="EMBL" id="LVYD01000060">
    <property type="protein sequence ID" value="OQP60608.1"/>
    <property type="molecule type" value="Genomic_DNA"/>
</dbReference>
<keyword evidence="2" id="KW-1185">Reference proteome</keyword>
<accession>A0A1V9FQL3</accession>